<dbReference type="EMBL" id="NKFA01000008">
    <property type="protein sequence ID" value="OXI42025.1"/>
    <property type="molecule type" value="Genomic_DNA"/>
</dbReference>
<evidence type="ECO:0000313" key="1">
    <source>
        <dbReference type="EMBL" id="OXI42025.1"/>
    </source>
</evidence>
<dbReference type="AlphaFoldDB" id="A0A228IIL7"/>
<organism evidence="1 2">
    <name type="scientific">Burkholderia aenigmatica</name>
    <dbReference type="NCBI Taxonomy" id="2015348"/>
    <lineage>
        <taxon>Bacteria</taxon>
        <taxon>Pseudomonadati</taxon>
        <taxon>Pseudomonadota</taxon>
        <taxon>Betaproteobacteria</taxon>
        <taxon>Burkholderiales</taxon>
        <taxon>Burkholderiaceae</taxon>
        <taxon>Burkholderia</taxon>
        <taxon>Burkholderia cepacia complex</taxon>
    </lineage>
</organism>
<name>A0A228IIL7_9BURK</name>
<protein>
    <submittedName>
        <fullName evidence="1">Uncharacterized protein</fullName>
    </submittedName>
</protein>
<reference evidence="2" key="1">
    <citation type="submission" date="2017-06" db="EMBL/GenBank/DDBJ databases">
        <authorList>
            <person name="LiPuma J."/>
            <person name="Spilker T."/>
        </authorList>
    </citation>
    <scope>NUCLEOTIDE SEQUENCE [LARGE SCALE GENOMIC DNA]</scope>
    <source>
        <strain evidence="2">AU17325</strain>
    </source>
</reference>
<sequence length="68" mass="7270">MGATSFGVAVARSPEIVVLTALPRSVGVCKPAGQRVLVEYLAMRVVLQPAPILQQRGTRDSMYDLVEG</sequence>
<comment type="caution">
    <text evidence="1">The sequence shown here is derived from an EMBL/GenBank/DDBJ whole genome shotgun (WGS) entry which is preliminary data.</text>
</comment>
<reference evidence="1 2" key="2">
    <citation type="submission" date="2017-08" db="EMBL/GenBank/DDBJ databases">
        <title>WGS of novel Burkholderia cepaca complex species.</title>
        <authorList>
            <person name="Lipuma J."/>
            <person name="Spilker T."/>
        </authorList>
    </citation>
    <scope>NUCLEOTIDE SEQUENCE [LARGE SCALE GENOMIC DNA]</scope>
    <source>
        <strain evidence="1 2">AU17325</strain>
    </source>
</reference>
<gene>
    <name evidence="1" type="ORF">CFB84_22490</name>
</gene>
<proteinExistence type="predicted"/>
<accession>A0A228IIL7</accession>
<dbReference type="Proteomes" id="UP000214600">
    <property type="component" value="Unassembled WGS sequence"/>
</dbReference>
<evidence type="ECO:0000313" key="2">
    <source>
        <dbReference type="Proteomes" id="UP000214600"/>
    </source>
</evidence>